<gene>
    <name evidence="1" type="ORF">G7084_00400</name>
</gene>
<dbReference type="AlphaFoldDB" id="A0A6G8AXX7"/>
<proteinExistence type="predicted"/>
<reference evidence="1 2" key="1">
    <citation type="submission" date="2020-03" db="EMBL/GenBank/DDBJ databases">
        <title>Weissella sp. nov., isolated from Cybister lewisianus.</title>
        <authorList>
            <person name="Hyun D.-W."/>
            <person name="Bae J.-W."/>
        </authorList>
    </citation>
    <scope>NUCLEOTIDE SEQUENCE [LARGE SCALE GENOMIC DNA]</scope>
    <source>
        <strain evidence="1 2">HDW19</strain>
    </source>
</reference>
<accession>A0A6G8AXX7</accession>
<dbReference type="InterPro" id="IPR009899">
    <property type="entry name" value="ArdA"/>
</dbReference>
<dbReference type="EMBL" id="CP049888">
    <property type="protein sequence ID" value="QIL49918.1"/>
    <property type="molecule type" value="Genomic_DNA"/>
</dbReference>
<name>A0A6G8AXX7_9LACO</name>
<sequence>MDITGSIFVGAMLEPAKGMWFDLPVSGKKVVEQLKLMGAIGGNSGNEEYIVTDSELPFNKMNSYKSIDELSTRFKYLQTLNYDITKFKLLIDAELIDPMNFTQEDLDSIEIFNATSEKELGLELVENVGGVSELPSDNLETYFDYNFFARDHIKEGSVVEENGKYIRDNRN</sequence>
<dbReference type="Gene3D" id="1.10.10.1190">
    <property type="entry name" value="Antirestriction protein ArdA, domain 3"/>
    <property type="match status" value="1"/>
</dbReference>
<dbReference type="Pfam" id="PF07275">
    <property type="entry name" value="ArdA"/>
    <property type="match status" value="1"/>
</dbReference>
<dbReference type="InterPro" id="IPR041893">
    <property type="entry name" value="ArdA_dom3"/>
</dbReference>
<dbReference type="RefSeq" id="WP_166009016.1">
    <property type="nucleotide sequence ID" value="NZ_CP049888.1"/>
</dbReference>
<dbReference type="Proteomes" id="UP000500741">
    <property type="component" value="Chromosome"/>
</dbReference>
<evidence type="ECO:0000313" key="2">
    <source>
        <dbReference type="Proteomes" id="UP000500741"/>
    </source>
</evidence>
<organism evidence="1 2">
    <name type="scientific">Weissella coleopterorum</name>
    <dbReference type="NCBI Taxonomy" id="2714949"/>
    <lineage>
        <taxon>Bacteria</taxon>
        <taxon>Bacillati</taxon>
        <taxon>Bacillota</taxon>
        <taxon>Bacilli</taxon>
        <taxon>Lactobacillales</taxon>
        <taxon>Lactobacillaceae</taxon>
        <taxon>Weissella</taxon>
    </lineage>
</organism>
<dbReference type="KEGG" id="wco:G7084_00400"/>
<evidence type="ECO:0000313" key="1">
    <source>
        <dbReference type="EMBL" id="QIL49918.1"/>
    </source>
</evidence>
<protein>
    <submittedName>
        <fullName evidence="1">Antirestriction protein ArdA</fullName>
    </submittedName>
</protein>
<keyword evidence="2" id="KW-1185">Reference proteome</keyword>